<dbReference type="PRINTS" id="PR00081">
    <property type="entry name" value="GDHRDH"/>
</dbReference>
<dbReference type="AlphaFoldDB" id="A0A2X2RHX8"/>
<dbReference type="InterPro" id="IPR002347">
    <property type="entry name" value="SDR_fam"/>
</dbReference>
<dbReference type="PANTHER" id="PTHR42760">
    <property type="entry name" value="SHORT-CHAIN DEHYDROGENASES/REDUCTASES FAMILY MEMBER"/>
    <property type="match status" value="1"/>
</dbReference>
<dbReference type="SUPFAM" id="SSF51735">
    <property type="entry name" value="NAD(P)-binding Rossmann-fold domains"/>
    <property type="match status" value="1"/>
</dbReference>
<evidence type="ECO:0000313" key="2">
    <source>
        <dbReference type="EMBL" id="SQA78047.1"/>
    </source>
</evidence>
<dbReference type="RefSeq" id="WP_128091342.1">
    <property type="nucleotide sequence ID" value="NZ_UARG01000017.1"/>
</dbReference>
<dbReference type="PRINTS" id="PR00080">
    <property type="entry name" value="SDRFAMILY"/>
</dbReference>
<evidence type="ECO:0000256" key="1">
    <source>
        <dbReference type="ARBA" id="ARBA00006484"/>
    </source>
</evidence>
<dbReference type="EMBL" id="UARG01000017">
    <property type="protein sequence ID" value="SQA78047.1"/>
    <property type="molecule type" value="Genomic_DNA"/>
</dbReference>
<dbReference type="GO" id="GO:0016616">
    <property type="term" value="F:oxidoreductase activity, acting on the CH-OH group of donors, NAD or NADP as acceptor"/>
    <property type="evidence" value="ECO:0007669"/>
    <property type="project" value="TreeGrafter"/>
</dbReference>
<dbReference type="Proteomes" id="UP000249891">
    <property type="component" value="Unassembled WGS sequence"/>
</dbReference>
<dbReference type="InterPro" id="IPR036291">
    <property type="entry name" value="NAD(P)-bd_dom_sf"/>
</dbReference>
<dbReference type="NCBIfam" id="NF006619">
    <property type="entry name" value="PRK09186.1"/>
    <property type="match status" value="1"/>
</dbReference>
<dbReference type="CDD" id="cd08930">
    <property type="entry name" value="SDR_c8"/>
    <property type="match status" value="1"/>
</dbReference>
<gene>
    <name evidence="2" type="primary">lvr</name>
    <name evidence="2" type="ORF">NCTC11546_01273</name>
</gene>
<evidence type="ECO:0000313" key="3">
    <source>
        <dbReference type="Proteomes" id="UP000249891"/>
    </source>
</evidence>
<dbReference type="Pfam" id="PF13561">
    <property type="entry name" value="adh_short_C2"/>
    <property type="match status" value="1"/>
</dbReference>
<name>A0A2X2RHX8_CAPOC</name>
<dbReference type="EC" id="1.1.1.-" evidence="2"/>
<proteinExistence type="inferred from homology"/>
<keyword evidence="2" id="KW-0560">Oxidoreductase</keyword>
<sequence length="255" mass="28187">MLTGIKDKVVVITGGAGLLGKEFCQAIATNGAIAIMAERELSVAEKAVEALGMERIIPAQIDITDINSIQKLITSISEKFGKIDALINSAYPRNKNYGNDFFEVTYNDFCENVGMNLGGYFLTSQQFAKYFYEQGYGNIINLASIYGVVAPRFEIYNNTQMTNPVEYAAIKSGLIHLTKYMAKYFKGKNIKVNTITLGGIEDHQPEPFLKAYKEFCLNKGMLNAKDISGTVLYLLSDLSEFVNGQNIVVDDGFTL</sequence>
<protein>
    <submittedName>
        <fullName evidence="2">Levodione reductase</fullName>
        <ecNumber evidence="2">1.1.1.-</ecNumber>
    </submittedName>
</protein>
<dbReference type="Gene3D" id="3.40.50.720">
    <property type="entry name" value="NAD(P)-binding Rossmann-like Domain"/>
    <property type="match status" value="1"/>
</dbReference>
<accession>A0A2X2RHX8</accession>
<comment type="similarity">
    <text evidence="1">Belongs to the short-chain dehydrogenases/reductases (SDR) family.</text>
</comment>
<organism evidence="2 3">
    <name type="scientific">Capnocytophaga ochracea</name>
    <dbReference type="NCBI Taxonomy" id="1018"/>
    <lineage>
        <taxon>Bacteria</taxon>
        <taxon>Pseudomonadati</taxon>
        <taxon>Bacteroidota</taxon>
        <taxon>Flavobacteriia</taxon>
        <taxon>Flavobacteriales</taxon>
        <taxon>Flavobacteriaceae</taxon>
        <taxon>Capnocytophaga</taxon>
    </lineage>
</organism>
<reference evidence="2 3" key="1">
    <citation type="submission" date="2018-06" db="EMBL/GenBank/DDBJ databases">
        <authorList>
            <consortium name="Pathogen Informatics"/>
            <person name="Doyle S."/>
        </authorList>
    </citation>
    <scope>NUCLEOTIDE SEQUENCE [LARGE SCALE GENOMIC DNA]</scope>
    <source>
        <strain evidence="2 3">NCTC11546</strain>
    </source>
</reference>